<reference evidence="1" key="2">
    <citation type="submission" date="2020-05" db="UniProtKB">
        <authorList>
            <consortium name="EnsemblMetazoa"/>
        </authorList>
    </citation>
    <scope>IDENTIFICATION</scope>
    <source>
        <strain evidence="1">CM1001059</strain>
    </source>
</reference>
<dbReference type="AlphaFoldDB" id="A0A182UEX8"/>
<organism evidence="1 2">
    <name type="scientific">Anopheles melas</name>
    <dbReference type="NCBI Taxonomy" id="34690"/>
    <lineage>
        <taxon>Eukaryota</taxon>
        <taxon>Metazoa</taxon>
        <taxon>Ecdysozoa</taxon>
        <taxon>Arthropoda</taxon>
        <taxon>Hexapoda</taxon>
        <taxon>Insecta</taxon>
        <taxon>Pterygota</taxon>
        <taxon>Neoptera</taxon>
        <taxon>Endopterygota</taxon>
        <taxon>Diptera</taxon>
        <taxon>Nematocera</taxon>
        <taxon>Culicoidea</taxon>
        <taxon>Culicidae</taxon>
        <taxon>Anophelinae</taxon>
        <taxon>Anopheles</taxon>
    </lineage>
</organism>
<sequence length="234" mass="24433">MKVINRNEPKLVKINETIPFRATGRLVLGLELALLLLLVCGVTHAHTEPELPAAAASAQVSPGDATGLAADAGQHLPPAIDAKTDDSAGKSVVVNWKLACKQLCSAGLGGPSCGSTWLRTTTSDSPTLPVDKDTLDGVCPSLCANGLGVSKCNCTSFRPKDQFDQNLICQAFCTVASVQLAGCSRCDGTDPSLGNFGALEIVETTTPNWDELCSMFCKMGDGGTLCNCDLPPFF</sequence>
<keyword evidence="2" id="KW-1185">Reference proteome</keyword>
<dbReference type="Proteomes" id="UP000075902">
    <property type="component" value="Unassembled WGS sequence"/>
</dbReference>
<dbReference type="EnsemblMetazoa" id="AMEC019157-RA">
    <property type="protein sequence ID" value="AMEC019157-PA"/>
    <property type="gene ID" value="AMEC019157"/>
</dbReference>
<evidence type="ECO:0000313" key="2">
    <source>
        <dbReference type="Proteomes" id="UP000075902"/>
    </source>
</evidence>
<evidence type="ECO:0000313" key="1">
    <source>
        <dbReference type="EnsemblMetazoa" id="AMEC019157-PA"/>
    </source>
</evidence>
<reference evidence="2" key="1">
    <citation type="submission" date="2014-01" db="EMBL/GenBank/DDBJ databases">
        <title>The Genome Sequence of Anopheles melas CM1001059_A (V2).</title>
        <authorList>
            <consortium name="The Broad Institute Genomics Platform"/>
            <person name="Neafsey D.E."/>
            <person name="Besansky N."/>
            <person name="Howell P."/>
            <person name="Walton C."/>
            <person name="Young S.K."/>
            <person name="Zeng Q."/>
            <person name="Gargeya S."/>
            <person name="Fitzgerald M."/>
            <person name="Haas B."/>
            <person name="Abouelleil A."/>
            <person name="Allen A.W."/>
            <person name="Alvarado L."/>
            <person name="Arachchi H.M."/>
            <person name="Berlin A.M."/>
            <person name="Chapman S.B."/>
            <person name="Gainer-Dewar J."/>
            <person name="Goldberg J."/>
            <person name="Griggs A."/>
            <person name="Gujja S."/>
            <person name="Hansen M."/>
            <person name="Howarth C."/>
            <person name="Imamovic A."/>
            <person name="Ireland A."/>
            <person name="Larimer J."/>
            <person name="McCowan C."/>
            <person name="Murphy C."/>
            <person name="Pearson M."/>
            <person name="Poon T.W."/>
            <person name="Priest M."/>
            <person name="Roberts A."/>
            <person name="Saif S."/>
            <person name="Shea T."/>
            <person name="Sisk P."/>
            <person name="Sykes S."/>
            <person name="Wortman J."/>
            <person name="Nusbaum C."/>
            <person name="Birren B."/>
        </authorList>
    </citation>
    <scope>NUCLEOTIDE SEQUENCE [LARGE SCALE GENOMIC DNA]</scope>
    <source>
        <strain evidence="2">CM1001059</strain>
    </source>
</reference>
<protein>
    <submittedName>
        <fullName evidence="1">Uncharacterized protein</fullName>
    </submittedName>
</protein>
<dbReference type="VEuPathDB" id="VectorBase:AMEC019157"/>
<accession>A0A182UEX8</accession>
<name>A0A182UEX8_9DIPT</name>
<proteinExistence type="predicted"/>